<evidence type="ECO:0000256" key="3">
    <source>
        <dbReference type="ARBA" id="ARBA00023163"/>
    </source>
</evidence>
<evidence type="ECO:0000313" key="8">
    <source>
        <dbReference type="EMBL" id="OMJ19803.1"/>
    </source>
</evidence>
<dbReference type="AlphaFoldDB" id="A0A1R1XYP7"/>
<dbReference type="STRING" id="133412.A0A1R1XYP7"/>
<dbReference type="Pfam" id="PF09734">
    <property type="entry name" value="Tau95"/>
    <property type="match status" value="1"/>
</dbReference>
<dbReference type="Pfam" id="PF17682">
    <property type="entry name" value="Tau95_N"/>
    <property type="match status" value="1"/>
</dbReference>
<dbReference type="InterPro" id="IPR041499">
    <property type="entry name" value="Tfc1/Sfc1_N"/>
</dbReference>
<dbReference type="GO" id="GO:0006384">
    <property type="term" value="P:transcription initiation at RNA polymerase III promoter"/>
    <property type="evidence" value="ECO:0007669"/>
    <property type="project" value="InterPro"/>
</dbReference>
<evidence type="ECO:0000313" key="9">
    <source>
        <dbReference type="Proteomes" id="UP000187283"/>
    </source>
</evidence>
<dbReference type="InterPro" id="IPR019136">
    <property type="entry name" value="TF_IIIC_su-5_HTH"/>
</dbReference>
<feature type="compositionally biased region" description="Polar residues" evidence="5">
    <location>
        <begin position="323"/>
        <end position="333"/>
    </location>
</feature>
<feature type="region of interest" description="Disordered" evidence="5">
    <location>
        <begin position="302"/>
        <end position="339"/>
    </location>
</feature>
<accession>A0A1R1XYP7</accession>
<sequence length="507" mass="58518">MEEENSGFSKRHKFPNNFFYSIEYPGYVLNIDKALKTLGGSDNITNHIATSDKDPVELRYEPNNKSLLPLLGEVVPTNNVLIKIKRKVKKYKDGRIEELESEKNSWNVEIAGWITKTIRFRVSDSIVNVIDEIKNSWGKYNRIPPPILNANNFPLLYGYKQHMYTKEDMVKEGDTMVPSVTIVNNNPKKYNIQRVLFETEEYPQSPSTPFDSIKDYINMELYEFFKKKFDEKPVWTRNGLEKDYPTSLDYSVPQVRLCLSLLGFYMDSGPWRDLWVKFGYDMRKTRESYIYQQINIRKTVVSKPKPESKSLNQAESDSDTGKNKTSSTAAPENNSKKSRPLGFISKIPINPYYQLEDAKLYEAQEIFGIRLGTNMLGDIKIKKVVKLLQHPRILQPECTRTSGWIRPDILVFIKQQIKEKINEATELDEVHNISSKPSQDFSNHATDSMRGEIHTPKSNNLRKGSLKSHTKAPIHIEDVNKILRQGNEDNHSDGYNSINDDSDISDL</sequence>
<dbReference type="GO" id="GO:0005634">
    <property type="term" value="C:nucleus"/>
    <property type="evidence" value="ECO:0007669"/>
    <property type="project" value="UniProtKB-SubCell"/>
</dbReference>
<evidence type="ECO:0000259" key="6">
    <source>
        <dbReference type="Pfam" id="PF09734"/>
    </source>
</evidence>
<feature type="domain" description="Transcription factor IIIC subunit Tfc1/Sfc1 triple barrel" evidence="7">
    <location>
        <begin position="20"/>
        <end position="121"/>
    </location>
</feature>
<comment type="caution">
    <text evidence="8">The sequence shown here is derived from an EMBL/GenBank/DDBJ whole genome shotgun (WGS) entry which is preliminary data.</text>
</comment>
<dbReference type="Proteomes" id="UP000187283">
    <property type="component" value="Unassembled WGS sequence"/>
</dbReference>
<feature type="compositionally biased region" description="Polar residues" evidence="5">
    <location>
        <begin position="434"/>
        <end position="446"/>
    </location>
</feature>
<evidence type="ECO:0000259" key="7">
    <source>
        <dbReference type="Pfam" id="PF17682"/>
    </source>
</evidence>
<keyword evidence="9" id="KW-1185">Reference proteome</keyword>
<dbReference type="GO" id="GO:0001002">
    <property type="term" value="F:RNA polymerase III type 1 promoter sequence-specific DNA binding"/>
    <property type="evidence" value="ECO:0007669"/>
    <property type="project" value="TreeGrafter"/>
</dbReference>
<dbReference type="InterPro" id="IPR040454">
    <property type="entry name" value="TF_IIIC_Tfc1/Sfc1"/>
</dbReference>
<name>A0A1R1XYP7_9FUNG</name>
<keyword evidence="4" id="KW-0539">Nucleus</keyword>
<feature type="region of interest" description="Disordered" evidence="5">
    <location>
        <begin position="434"/>
        <end position="507"/>
    </location>
</feature>
<dbReference type="OrthoDB" id="5598268at2759"/>
<proteinExistence type="predicted"/>
<keyword evidence="2" id="KW-0238">DNA-binding</keyword>
<keyword evidence="3" id="KW-0804">Transcription</keyword>
<gene>
    <name evidence="8" type="ORF">AYI70_g4509</name>
</gene>
<evidence type="ECO:0000256" key="1">
    <source>
        <dbReference type="ARBA" id="ARBA00004123"/>
    </source>
</evidence>
<feature type="compositionally biased region" description="Basic and acidic residues" evidence="5">
    <location>
        <begin position="474"/>
        <end position="492"/>
    </location>
</feature>
<reference evidence="8 9" key="1">
    <citation type="submission" date="2017-01" db="EMBL/GenBank/DDBJ databases">
        <authorList>
            <person name="Mah S.A."/>
            <person name="Swanson W.J."/>
            <person name="Moy G.W."/>
            <person name="Vacquier V.D."/>
        </authorList>
    </citation>
    <scope>NUCLEOTIDE SEQUENCE [LARGE SCALE GENOMIC DNA]</scope>
    <source>
        <strain evidence="8 9">GSMNP</strain>
    </source>
</reference>
<comment type="subcellular location">
    <subcellularLocation>
        <location evidence="1">Nucleus</location>
    </subcellularLocation>
</comment>
<dbReference type="InterPro" id="IPR042536">
    <property type="entry name" value="TFIIIC_tauA_Sfc1"/>
</dbReference>
<dbReference type="EMBL" id="LSSN01001394">
    <property type="protein sequence ID" value="OMJ19803.1"/>
    <property type="molecule type" value="Genomic_DNA"/>
</dbReference>
<dbReference type="Gene3D" id="3.30.200.160">
    <property type="entry name" value="TFIIIC, subcomplex tauA, subunit Sfc1, barrel domain"/>
    <property type="match status" value="1"/>
</dbReference>
<organism evidence="8 9">
    <name type="scientific">Smittium culicis</name>
    <dbReference type="NCBI Taxonomy" id="133412"/>
    <lineage>
        <taxon>Eukaryota</taxon>
        <taxon>Fungi</taxon>
        <taxon>Fungi incertae sedis</taxon>
        <taxon>Zoopagomycota</taxon>
        <taxon>Kickxellomycotina</taxon>
        <taxon>Harpellomycetes</taxon>
        <taxon>Harpellales</taxon>
        <taxon>Legeriomycetaceae</taxon>
        <taxon>Smittium</taxon>
    </lineage>
</organism>
<dbReference type="GO" id="GO:0001003">
    <property type="term" value="F:RNA polymerase III type 2 promoter sequence-specific DNA binding"/>
    <property type="evidence" value="ECO:0007669"/>
    <property type="project" value="TreeGrafter"/>
</dbReference>
<dbReference type="PANTHER" id="PTHR13230:SF5">
    <property type="entry name" value="GENERAL TRANSCRIPTION FACTOR 3C POLYPEPTIDE 5"/>
    <property type="match status" value="1"/>
</dbReference>
<dbReference type="GO" id="GO:0000127">
    <property type="term" value="C:transcription factor TFIIIC complex"/>
    <property type="evidence" value="ECO:0007669"/>
    <property type="project" value="InterPro"/>
</dbReference>
<protein>
    <submittedName>
        <fullName evidence="8">General transcription factor 3C polypeptide 5</fullName>
    </submittedName>
</protein>
<dbReference type="PANTHER" id="PTHR13230">
    <property type="entry name" value="GENERAL TRANSCRIPTION FACTOR IIIC, POLYPEPTIDE 5"/>
    <property type="match status" value="1"/>
</dbReference>
<evidence type="ECO:0000256" key="4">
    <source>
        <dbReference type="ARBA" id="ARBA00023242"/>
    </source>
</evidence>
<feature type="domain" description="Transcription factor IIIC subunit 5 HTH" evidence="6">
    <location>
        <begin position="143"/>
        <end position="297"/>
    </location>
</feature>
<evidence type="ECO:0000256" key="2">
    <source>
        <dbReference type="ARBA" id="ARBA00023125"/>
    </source>
</evidence>
<evidence type="ECO:0000256" key="5">
    <source>
        <dbReference type="SAM" id="MobiDB-lite"/>
    </source>
</evidence>